<dbReference type="SUPFAM" id="SSF53335">
    <property type="entry name" value="S-adenosyl-L-methionine-dependent methyltransferases"/>
    <property type="match status" value="1"/>
</dbReference>
<evidence type="ECO:0000256" key="1">
    <source>
        <dbReference type="ARBA" id="ARBA00022603"/>
    </source>
</evidence>
<dbReference type="Gene3D" id="3.40.50.150">
    <property type="entry name" value="Vaccinia Virus protein VP39"/>
    <property type="match status" value="1"/>
</dbReference>
<keyword evidence="1 3" id="KW-0489">Methyltransferase</keyword>
<dbReference type="PANTHER" id="PTHR43648:SF1">
    <property type="entry name" value="ELECTRON TRANSFER FLAVOPROTEIN BETA SUBUNIT LYSINE METHYLTRANSFERASE"/>
    <property type="match status" value="1"/>
</dbReference>
<dbReference type="EMBL" id="SKBM01000005">
    <property type="protein sequence ID" value="TCZ64330.1"/>
    <property type="molecule type" value="Genomic_DNA"/>
</dbReference>
<evidence type="ECO:0000313" key="4">
    <source>
        <dbReference type="Proteomes" id="UP000295023"/>
    </source>
</evidence>
<dbReference type="GO" id="GO:0016279">
    <property type="term" value="F:protein-lysine N-methyltransferase activity"/>
    <property type="evidence" value="ECO:0007669"/>
    <property type="project" value="TreeGrafter"/>
</dbReference>
<reference evidence="3 4" key="1">
    <citation type="submission" date="2019-03" db="EMBL/GenBank/DDBJ databases">
        <title>Paracraurococcus aquatilis NE82 genome sequence.</title>
        <authorList>
            <person name="Zhao Y."/>
            <person name="Du Z."/>
        </authorList>
    </citation>
    <scope>NUCLEOTIDE SEQUENCE [LARGE SCALE GENOMIC DNA]</scope>
    <source>
        <strain evidence="3 4">NE82</strain>
    </source>
</reference>
<dbReference type="InterPro" id="IPR029063">
    <property type="entry name" value="SAM-dependent_MTases_sf"/>
</dbReference>
<proteinExistence type="predicted"/>
<dbReference type="Proteomes" id="UP000295023">
    <property type="component" value="Unassembled WGS sequence"/>
</dbReference>
<gene>
    <name evidence="3" type="ORF">EXY23_06685</name>
</gene>
<dbReference type="PANTHER" id="PTHR43648">
    <property type="entry name" value="ELECTRON TRANSFER FLAVOPROTEIN BETA SUBUNIT LYSINE METHYLTRANSFERASE"/>
    <property type="match status" value="1"/>
</dbReference>
<dbReference type="InterPro" id="IPR050078">
    <property type="entry name" value="Ribosomal_L11_MeTrfase_PrmA"/>
</dbReference>
<dbReference type="RefSeq" id="WP_132285968.1">
    <property type="nucleotide sequence ID" value="NZ_SKBM01000005.1"/>
</dbReference>
<comment type="caution">
    <text evidence="3">The sequence shown here is derived from an EMBL/GenBank/DDBJ whole genome shotgun (WGS) entry which is preliminary data.</text>
</comment>
<sequence length="220" mass="23429">MVTDPEAFIRAQTAVARPALVPEIALHLATEITPIWQATEAWLGAEGIEPPFWAFAWPGSQAMARLILDRPAHAAGRRVLDFAAGCGLAAIAAARAGAALVEAAEIDPLAIAATRLNAALNEVAVTAVAGDVVGAPCRWDLILAGDVCYEAPMTGHILPWLRRMAAAGAEVWLADPGRAYVPREGLQELARLDVPTTRELEDRELRRVTVSRLLPDADPP</sequence>
<evidence type="ECO:0000256" key="2">
    <source>
        <dbReference type="ARBA" id="ARBA00022679"/>
    </source>
</evidence>
<dbReference type="Pfam" id="PF06325">
    <property type="entry name" value="PrmA"/>
    <property type="match status" value="1"/>
</dbReference>
<keyword evidence="2 3" id="KW-0808">Transferase</keyword>
<name>A0A4R4DV66_9PROT</name>
<evidence type="ECO:0000313" key="3">
    <source>
        <dbReference type="EMBL" id="TCZ64330.1"/>
    </source>
</evidence>
<organism evidence="3 4">
    <name type="scientific">Roseicella aquatilis</name>
    <dbReference type="NCBI Taxonomy" id="2527868"/>
    <lineage>
        <taxon>Bacteria</taxon>
        <taxon>Pseudomonadati</taxon>
        <taxon>Pseudomonadota</taxon>
        <taxon>Alphaproteobacteria</taxon>
        <taxon>Acetobacterales</taxon>
        <taxon>Roseomonadaceae</taxon>
        <taxon>Roseicella</taxon>
    </lineage>
</organism>
<dbReference type="GO" id="GO:0032259">
    <property type="term" value="P:methylation"/>
    <property type="evidence" value="ECO:0007669"/>
    <property type="project" value="UniProtKB-KW"/>
</dbReference>
<keyword evidence="4" id="KW-1185">Reference proteome</keyword>
<accession>A0A4R4DV66</accession>
<dbReference type="AlphaFoldDB" id="A0A4R4DV66"/>
<protein>
    <submittedName>
        <fullName evidence="3">Methyltransferase</fullName>
    </submittedName>
</protein>
<dbReference type="OrthoDB" id="9794615at2"/>